<sequence length="285" mass="28714">MTDVSRPFAARFADIADRRSAFCFGADPSPAVLRDWGLPADATGLADFVSIVLEAVEAGHVGLLKPQVAFYEAFGPAGMAELARLIAGARNRGLLVIADAKRGDIGTSSAGYGAAWLGRGGFDADAVTLTAYLGLGALSPVFDRAADTGSAAFVVVRSSNPEGAALQSALSGDVAVADRLAAEIEAENARLAPGATGPVGAVIGATLGAEATRTVAAMPSALFLVPGLGAQGGTLEDMARIFVGAEARVIPTASRAILAAGPSVADLRTALARNAEAAMRLRPKA</sequence>
<protein>
    <recommendedName>
        <fullName evidence="7">Orotidine-5'-phosphate decarboxylase</fullName>
        <ecNumber evidence="7">4.1.1.23</ecNumber>
    </recommendedName>
</protein>
<proteinExistence type="inferred from homology"/>
<evidence type="ECO:0000313" key="9">
    <source>
        <dbReference type="EMBL" id="SLN69151.1"/>
    </source>
</evidence>
<evidence type="ECO:0000313" key="10">
    <source>
        <dbReference type="Proteomes" id="UP000193570"/>
    </source>
</evidence>
<evidence type="ECO:0000256" key="6">
    <source>
        <dbReference type="ARBA" id="ARBA00049157"/>
    </source>
</evidence>
<keyword evidence="10" id="KW-1185">Reference proteome</keyword>
<evidence type="ECO:0000256" key="5">
    <source>
        <dbReference type="ARBA" id="ARBA00023239"/>
    </source>
</evidence>
<dbReference type="InterPro" id="IPR011995">
    <property type="entry name" value="OMPdecase_type-2"/>
</dbReference>
<dbReference type="InterPro" id="IPR013785">
    <property type="entry name" value="Aldolase_TIM"/>
</dbReference>
<dbReference type="InterPro" id="IPR011060">
    <property type="entry name" value="RibuloseP-bd_barrel"/>
</dbReference>
<dbReference type="UniPathway" id="UPA00070">
    <property type="reaction ID" value="UER00120"/>
</dbReference>
<dbReference type="EC" id="4.1.1.23" evidence="7"/>
<dbReference type="NCBIfam" id="TIGR02127">
    <property type="entry name" value="pyrF_sub2"/>
    <property type="match status" value="1"/>
</dbReference>
<evidence type="ECO:0000256" key="4">
    <source>
        <dbReference type="ARBA" id="ARBA00022975"/>
    </source>
</evidence>
<keyword evidence="4" id="KW-0665">Pyrimidine biosynthesis</keyword>
<dbReference type="GO" id="GO:0044205">
    <property type="term" value="P:'de novo' UMP biosynthetic process"/>
    <property type="evidence" value="ECO:0007669"/>
    <property type="project" value="UniProtKB-UniPathway"/>
</dbReference>
<dbReference type="Proteomes" id="UP000193570">
    <property type="component" value="Unassembled WGS sequence"/>
</dbReference>
<organism evidence="9 10">
    <name type="scientific">Roseivivax jejudonensis</name>
    <dbReference type="NCBI Taxonomy" id="1529041"/>
    <lineage>
        <taxon>Bacteria</taxon>
        <taxon>Pseudomonadati</taxon>
        <taxon>Pseudomonadota</taxon>
        <taxon>Alphaproteobacteria</taxon>
        <taxon>Rhodobacterales</taxon>
        <taxon>Roseobacteraceae</taxon>
        <taxon>Roseivivax</taxon>
    </lineage>
</organism>
<dbReference type="SUPFAM" id="SSF51366">
    <property type="entry name" value="Ribulose-phoshate binding barrel"/>
    <property type="match status" value="1"/>
</dbReference>
<dbReference type="Pfam" id="PF00215">
    <property type="entry name" value="OMPdecase"/>
    <property type="match status" value="1"/>
</dbReference>
<keyword evidence="3" id="KW-0210">Decarboxylase</keyword>
<dbReference type="SMART" id="SM00934">
    <property type="entry name" value="OMPdecase"/>
    <property type="match status" value="1"/>
</dbReference>
<accession>A0A1X7A315</accession>
<gene>
    <name evidence="9" type="ORF">ROJ8625_03603</name>
</gene>
<dbReference type="InterPro" id="IPR001754">
    <property type="entry name" value="OMPdeCOase_dom"/>
</dbReference>
<dbReference type="GO" id="GO:0006207">
    <property type="term" value="P:'de novo' pyrimidine nucleobase biosynthetic process"/>
    <property type="evidence" value="ECO:0007669"/>
    <property type="project" value="InterPro"/>
</dbReference>
<dbReference type="EMBL" id="FWFK01000007">
    <property type="protein sequence ID" value="SLN69151.1"/>
    <property type="molecule type" value="Genomic_DNA"/>
</dbReference>
<comment type="catalytic activity">
    <reaction evidence="6">
        <text>orotidine 5'-phosphate + H(+) = UMP + CO2</text>
        <dbReference type="Rhea" id="RHEA:11596"/>
        <dbReference type="ChEBI" id="CHEBI:15378"/>
        <dbReference type="ChEBI" id="CHEBI:16526"/>
        <dbReference type="ChEBI" id="CHEBI:57538"/>
        <dbReference type="ChEBI" id="CHEBI:57865"/>
        <dbReference type="EC" id="4.1.1.23"/>
    </reaction>
</comment>
<dbReference type="PANTHER" id="PTHR43375">
    <property type="entry name" value="OROTIDINE 5'-PHOSPHATE DECARBOXYLASE"/>
    <property type="match status" value="1"/>
</dbReference>
<dbReference type="PANTHER" id="PTHR43375:SF1">
    <property type="entry name" value="OROTIDINE 5'-PHOSPHATE DECARBOXYLASE"/>
    <property type="match status" value="1"/>
</dbReference>
<evidence type="ECO:0000256" key="1">
    <source>
        <dbReference type="ARBA" id="ARBA00004861"/>
    </source>
</evidence>
<evidence type="ECO:0000256" key="2">
    <source>
        <dbReference type="ARBA" id="ARBA00008847"/>
    </source>
</evidence>
<evidence type="ECO:0000259" key="8">
    <source>
        <dbReference type="SMART" id="SM00934"/>
    </source>
</evidence>
<feature type="domain" description="Orotidine 5'-phosphate decarboxylase" evidence="8">
    <location>
        <begin position="21"/>
        <end position="270"/>
    </location>
</feature>
<reference evidence="9 10" key="1">
    <citation type="submission" date="2017-03" db="EMBL/GenBank/DDBJ databases">
        <authorList>
            <person name="Afonso C.L."/>
            <person name="Miller P.J."/>
            <person name="Scott M.A."/>
            <person name="Spackman E."/>
            <person name="Goraichik I."/>
            <person name="Dimitrov K.M."/>
            <person name="Suarez D.L."/>
            <person name="Swayne D.E."/>
        </authorList>
    </citation>
    <scope>NUCLEOTIDE SEQUENCE [LARGE SCALE GENOMIC DNA]</scope>
    <source>
        <strain evidence="9 10">CECT 8625</strain>
    </source>
</reference>
<comment type="pathway">
    <text evidence="1">Pyrimidine metabolism; UMP biosynthesis via de novo pathway; UMP from orotate: step 2/2.</text>
</comment>
<dbReference type="RefSeq" id="WP_143535168.1">
    <property type="nucleotide sequence ID" value="NZ_FWFK01000007.1"/>
</dbReference>
<dbReference type="AlphaFoldDB" id="A0A1X7A315"/>
<name>A0A1X7A315_9RHOB</name>
<keyword evidence="5" id="KW-0456">Lyase</keyword>
<dbReference type="GO" id="GO:0004590">
    <property type="term" value="F:orotidine-5'-phosphate decarboxylase activity"/>
    <property type="evidence" value="ECO:0007669"/>
    <property type="project" value="UniProtKB-UniRule"/>
</dbReference>
<evidence type="ECO:0000256" key="3">
    <source>
        <dbReference type="ARBA" id="ARBA00022793"/>
    </source>
</evidence>
<dbReference type="OrthoDB" id="9808470at2"/>
<dbReference type="Gene3D" id="3.20.20.70">
    <property type="entry name" value="Aldolase class I"/>
    <property type="match status" value="1"/>
</dbReference>
<dbReference type="CDD" id="cd04725">
    <property type="entry name" value="OMP_decarboxylase_like"/>
    <property type="match status" value="1"/>
</dbReference>
<comment type="similarity">
    <text evidence="2">Belongs to the OMP decarboxylase family. Type 2 subfamily.</text>
</comment>
<evidence type="ECO:0000256" key="7">
    <source>
        <dbReference type="NCBIfam" id="TIGR02127"/>
    </source>
</evidence>